<dbReference type="Pfam" id="PF00173">
    <property type="entry name" value="Cyt-b5"/>
    <property type="match status" value="1"/>
</dbReference>
<dbReference type="AlphaFoldDB" id="A0A7S1BYM0"/>
<feature type="domain" description="Cytochrome b5 heme-binding" evidence="6">
    <location>
        <begin position="222"/>
        <end position="280"/>
    </location>
</feature>
<proteinExistence type="inferred from homology"/>
<keyword evidence="1" id="KW-0349">Heme</keyword>
<name>A0A7S1BYM0_9STRA</name>
<dbReference type="PANTHER" id="PTHR19359:SF14">
    <property type="entry name" value="CYTOCHROME B5 A"/>
    <property type="match status" value="1"/>
</dbReference>
<dbReference type="InterPro" id="IPR036400">
    <property type="entry name" value="Cyt_B5-like_heme/steroid_sf"/>
</dbReference>
<dbReference type="InterPro" id="IPR036047">
    <property type="entry name" value="F-box-like_dom_sf"/>
</dbReference>
<evidence type="ECO:0000256" key="4">
    <source>
        <dbReference type="ARBA" id="ARBA00038168"/>
    </source>
</evidence>
<dbReference type="SUPFAM" id="SSF55856">
    <property type="entry name" value="Cytochrome b5-like heme/steroid binding domain"/>
    <property type="match status" value="1"/>
</dbReference>
<dbReference type="InterPro" id="IPR001199">
    <property type="entry name" value="Cyt_B5-like_heme/steroid-bd"/>
</dbReference>
<dbReference type="PROSITE" id="PS50255">
    <property type="entry name" value="CYTOCHROME_B5_2"/>
    <property type="match status" value="1"/>
</dbReference>
<feature type="transmembrane region" description="Helical" evidence="5">
    <location>
        <begin position="12"/>
        <end position="34"/>
    </location>
</feature>
<evidence type="ECO:0000313" key="7">
    <source>
        <dbReference type="EMBL" id="CAD8902029.1"/>
    </source>
</evidence>
<dbReference type="GO" id="GO:0016020">
    <property type="term" value="C:membrane"/>
    <property type="evidence" value="ECO:0007669"/>
    <property type="project" value="TreeGrafter"/>
</dbReference>
<dbReference type="SUPFAM" id="SSF81383">
    <property type="entry name" value="F-box domain"/>
    <property type="match status" value="1"/>
</dbReference>
<sequence length="412" mass="47227">MQTTYLSCQEVIPLILSKATVMLESAILLITPLLTVLVKALFYIFLTLYVASIFAAIAAMFAVGKRKIRVLAKDAATNKHMKKKYRKSQTLKVSISCLQDGSNGNDNRDLFSRNGLTQDVVLHVCSFLYPQSLTTVACTNKSSRDLIDGCCNFSRALWRSLWFRDYGLVLLRWEVSRNAFLNSFSGSSSDSIQRLIQQTIDSMENSKAFYFLFRHSFVDYVLAGKNGKEQCLMGIHGHIFDFTEFAPHHPGLSEPILVECGRDVTEFFEDVSHSKVARAIACKLCLIVDRSCFQGDEKGCGLYRVPSLKRFNENSLCHSNTRPPSLEPQEERLGVHKILPQTYFTKPKRPDTLYVIRENFIYNKQNAEALGKRQNTTRALCDIRVYYDPFRREWKGWYLDYDWNPIFCNLKA</sequence>
<accession>A0A7S1BYM0</accession>
<organism evidence="7">
    <name type="scientific">Corethron hystrix</name>
    <dbReference type="NCBI Taxonomy" id="216773"/>
    <lineage>
        <taxon>Eukaryota</taxon>
        <taxon>Sar</taxon>
        <taxon>Stramenopiles</taxon>
        <taxon>Ochrophyta</taxon>
        <taxon>Bacillariophyta</taxon>
        <taxon>Coscinodiscophyceae</taxon>
        <taxon>Corethrophycidae</taxon>
        <taxon>Corethrales</taxon>
        <taxon>Corethraceae</taxon>
        <taxon>Corethron</taxon>
    </lineage>
</organism>
<dbReference type="GO" id="GO:0046872">
    <property type="term" value="F:metal ion binding"/>
    <property type="evidence" value="ECO:0007669"/>
    <property type="project" value="UniProtKB-KW"/>
</dbReference>
<keyword evidence="5" id="KW-0812">Transmembrane</keyword>
<keyword evidence="3" id="KW-0408">Iron</keyword>
<evidence type="ECO:0000259" key="6">
    <source>
        <dbReference type="PROSITE" id="PS50255"/>
    </source>
</evidence>
<keyword evidence="2" id="KW-0479">Metal-binding</keyword>
<dbReference type="SMART" id="SM01117">
    <property type="entry name" value="Cyt-b5"/>
    <property type="match status" value="1"/>
</dbReference>
<dbReference type="InterPro" id="IPR050668">
    <property type="entry name" value="Cytochrome_b5"/>
</dbReference>
<dbReference type="EMBL" id="HBFR01040000">
    <property type="protein sequence ID" value="CAD8902029.1"/>
    <property type="molecule type" value="Transcribed_RNA"/>
</dbReference>
<protein>
    <recommendedName>
        <fullName evidence="6">Cytochrome b5 heme-binding domain-containing protein</fullName>
    </recommendedName>
</protein>
<comment type="similarity">
    <text evidence="4">Belongs to the cytochrome b5 family.</text>
</comment>
<gene>
    <name evidence="7" type="ORF">CHYS00102_LOCUS29248</name>
</gene>
<evidence type="ECO:0000256" key="2">
    <source>
        <dbReference type="ARBA" id="ARBA00022723"/>
    </source>
</evidence>
<dbReference type="GO" id="GO:0020037">
    <property type="term" value="F:heme binding"/>
    <property type="evidence" value="ECO:0007669"/>
    <property type="project" value="TreeGrafter"/>
</dbReference>
<evidence type="ECO:0000256" key="5">
    <source>
        <dbReference type="SAM" id="Phobius"/>
    </source>
</evidence>
<feature type="transmembrane region" description="Helical" evidence="5">
    <location>
        <begin position="40"/>
        <end position="63"/>
    </location>
</feature>
<keyword evidence="5" id="KW-1133">Transmembrane helix</keyword>
<reference evidence="7" key="1">
    <citation type="submission" date="2021-01" db="EMBL/GenBank/DDBJ databases">
        <authorList>
            <person name="Corre E."/>
            <person name="Pelletier E."/>
            <person name="Niang G."/>
            <person name="Scheremetjew M."/>
            <person name="Finn R."/>
            <person name="Kale V."/>
            <person name="Holt S."/>
            <person name="Cochrane G."/>
            <person name="Meng A."/>
            <person name="Brown T."/>
            <person name="Cohen L."/>
        </authorList>
    </citation>
    <scope>NUCLEOTIDE SEQUENCE</scope>
    <source>
        <strain evidence="7">308</strain>
    </source>
</reference>
<dbReference type="PANTHER" id="PTHR19359">
    <property type="entry name" value="CYTOCHROME B5"/>
    <property type="match status" value="1"/>
</dbReference>
<dbReference type="Gene3D" id="3.10.120.10">
    <property type="entry name" value="Cytochrome b5-like heme/steroid binding domain"/>
    <property type="match status" value="1"/>
</dbReference>
<evidence type="ECO:0000256" key="1">
    <source>
        <dbReference type="ARBA" id="ARBA00022617"/>
    </source>
</evidence>
<evidence type="ECO:0000256" key="3">
    <source>
        <dbReference type="ARBA" id="ARBA00023004"/>
    </source>
</evidence>
<keyword evidence="5" id="KW-0472">Membrane</keyword>